<organism evidence="9 10">
    <name type="scientific">Ramularia collo-cygni</name>
    <dbReference type="NCBI Taxonomy" id="112498"/>
    <lineage>
        <taxon>Eukaryota</taxon>
        <taxon>Fungi</taxon>
        <taxon>Dikarya</taxon>
        <taxon>Ascomycota</taxon>
        <taxon>Pezizomycotina</taxon>
        <taxon>Dothideomycetes</taxon>
        <taxon>Dothideomycetidae</taxon>
        <taxon>Mycosphaerellales</taxon>
        <taxon>Mycosphaerellaceae</taxon>
        <taxon>Ramularia</taxon>
    </lineage>
</organism>
<comment type="subcellular location">
    <subcellularLocation>
        <location evidence="1">Cytoplasm</location>
    </subcellularLocation>
</comment>
<dbReference type="SMART" id="SM00673">
    <property type="entry name" value="CARP"/>
    <property type="match status" value="1"/>
</dbReference>
<dbReference type="Pfam" id="PF07986">
    <property type="entry name" value="TBCC"/>
    <property type="match status" value="1"/>
</dbReference>
<dbReference type="InterPro" id="IPR031925">
    <property type="entry name" value="TBCC_N"/>
</dbReference>
<dbReference type="OrthoDB" id="194775at2759"/>
<comment type="subunit">
    <text evidence="6">Supercomplex made of cofactors A to E. Cofactors A and D function by capturing and stabilizing tubulin in a quasi-native conformation. Cofactor E binds to the cofactor D-tubulin complex; interaction with cofactor C then causes the release of tubulin polypeptides that are committed to the native state.</text>
</comment>
<dbReference type="InterPro" id="IPR006599">
    <property type="entry name" value="CARP_motif"/>
</dbReference>
<evidence type="ECO:0000256" key="7">
    <source>
        <dbReference type="SAM" id="MobiDB-lite"/>
    </source>
</evidence>
<keyword evidence="3" id="KW-0963">Cytoplasm</keyword>
<feature type="compositionally biased region" description="Low complexity" evidence="7">
    <location>
        <begin position="141"/>
        <end position="151"/>
    </location>
</feature>
<feature type="domain" description="C-CAP/cofactor C-like" evidence="8">
    <location>
        <begin position="202"/>
        <end position="329"/>
    </location>
</feature>
<proteinExistence type="inferred from homology"/>
<evidence type="ECO:0000259" key="8">
    <source>
        <dbReference type="PROSITE" id="PS51329"/>
    </source>
</evidence>
<sequence>MATIDVGEQQPTPPVSQTPSEKFFRYFQHEVTDLQEQMSRIQNHGTSGGERADAVDHCLSAIARLSTEVQDASAYIPAYDQRTYGDAIKALNTKLQDVRSSVAPRPKFSFKSGRLFTAKKNESAISISDAADLASQRRFQSMQSGSSNVSSFATTPIEVPSPANEPTSNPIGNGQDGDRQDDAAPLPSTAVNIKNREHAHITLPSTNIHTASSGTVTDIEHCVIDMSVPSSSSPFAGLTLKNISHSLVICGHVSGAIHLTNIKNSVVVVASRQFRMHDSSNCDIYLLTTSRPIIEDCSNVRFAPLPQTYMLEDDGKSENQWEKVDDFKWLRNEQSPNWSILEARERLAEDVWKVVVPDGSGAGVDDILKTFKIIE</sequence>
<dbReference type="RefSeq" id="XP_023622146.1">
    <property type="nucleotide sequence ID" value="XM_023766378.1"/>
</dbReference>
<dbReference type="InterPro" id="IPR017901">
    <property type="entry name" value="C-CAP_CF_C-like"/>
</dbReference>
<evidence type="ECO:0000256" key="4">
    <source>
        <dbReference type="ARBA" id="ARBA00022990"/>
    </source>
</evidence>
<dbReference type="GO" id="GO:0015631">
    <property type="term" value="F:tubulin binding"/>
    <property type="evidence" value="ECO:0007669"/>
    <property type="project" value="InterPro"/>
</dbReference>
<protein>
    <submittedName>
        <fullName evidence="9">Related to tubulin folding cofactor C</fullName>
    </submittedName>
</protein>
<dbReference type="AlphaFoldDB" id="A0A2D3V172"/>
<dbReference type="STRING" id="112498.A0A2D3V172"/>
<evidence type="ECO:0000256" key="1">
    <source>
        <dbReference type="ARBA" id="ARBA00004496"/>
    </source>
</evidence>
<name>A0A2D3V172_9PEZI</name>
<keyword evidence="4" id="KW-0007">Acetylation</keyword>
<evidence type="ECO:0000256" key="2">
    <source>
        <dbReference type="ARBA" id="ARBA00008848"/>
    </source>
</evidence>
<dbReference type="InterPro" id="IPR016098">
    <property type="entry name" value="CAP/MinC_C"/>
</dbReference>
<feature type="region of interest" description="Disordered" evidence="7">
    <location>
        <begin position="138"/>
        <end position="186"/>
    </location>
</feature>
<dbReference type="GeneID" id="35596418"/>
<dbReference type="Gene3D" id="2.160.20.70">
    <property type="match status" value="1"/>
</dbReference>
<evidence type="ECO:0000256" key="6">
    <source>
        <dbReference type="ARBA" id="ARBA00026055"/>
    </source>
</evidence>
<dbReference type="PANTHER" id="PTHR15139">
    <property type="entry name" value="TUBULIN FOLDING COFACTOR C"/>
    <property type="match status" value="1"/>
</dbReference>
<reference evidence="9 10" key="1">
    <citation type="submission" date="2016-03" db="EMBL/GenBank/DDBJ databases">
        <authorList>
            <person name="Ploux O."/>
        </authorList>
    </citation>
    <scope>NUCLEOTIDE SEQUENCE [LARGE SCALE GENOMIC DNA]</scope>
    <source>
        <strain evidence="9 10">URUG2</strain>
    </source>
</reference>
<accession>A0A2D3V172</accession>
<dbReference type="Proteomes" id="UP000225277">
    <property type="component" value="Unassembled WGS sequence"/>
</dbReference>
<evidence type="ECO:0000313" key="10">
    <source>
        <dbReference type="Proteomes" id="UP000225277"/>
    </source>
</evidence>
<dbReference type="Gene3D" id="1.20.58.1250">
    <property type="entry name" value="Tubulin Binding Cofactor C, N-terminal domain"/>
    <property type="match status" value="1"/>
</dbReference>
<dbReference type="PANTHER" id="PTHR15139:SF0">
    <property type="entry name" value="TUBULIN-SPECIFIC CHAPERONE C"/>
    <property type="match status" value="1"/>
</dbReference>
<dbReference type="InterPro" id="IPR038397">
    <property type="entry name" value="TBCC_N_sf"/>
</dbReference>
<dbReference type="InterPro" id="IPR027684">
    <property type="entry name" value="TBCC"/>
</dbReference>
<dbReference type="GO" id="GO:0007021">
    <property type="term" value="P:tubulin complex assembly"/>
    <property type="evidence" value="ECO:0007669"/>
    <property type="project" value="TreeGrafter"/>
</dbReference>
<comment type="similarity">
    <text evidence="2">Belongs to the TBCC family.</text>
</comment>
<keyword evidence="10" id="KW-1185">Reference proteome</keyword>
<evidence type="ECO:0000256" key="5">
    <source>
        <dbReference type="ARBA" id="ARBA00023186"/>
    </source>
</evidence>
<dbReference type="GO" id="GO:0007023">
    <property type="term" value="P:post-chaperonin tubulin folding pathway"/>
    <property type="evidence" value="ECO:0007669"/>
    <property type="project" value="InterPro"/>
</dbReference>
<gene>
    <name evidence="9" type="ORF">RCC_01115</name>
</gene>
<dbReference type="InterPro" id="IPR012945">
    <property type="entry name" value="Tubulin-bd_cofactor_C_dom"/>
</dbReference>
<dbReference type="PROSITE" id="PS51329">
    <property type="entry name" value="C_CAP_COFACTOR_C"/>
    <property type="match status" value="1"/>
</dbReference>
<dbReference type="GO" id="GO:0005737">
    <property type="term" value="C:cytoplasm"/>
    <property type="evidence" value="ECO:0007669"/>
    <property type="project" value="UniProtKB-SubCell"/>
</dbReference>
<keyword evidence="5" id="KW-0143">Chaperone</keyword>
<dbReference type="EMBL" id="FJUY01000001">
    <property type="protein sequence ID" value="CZT15249.1"/>
    <property type="molecule type" value="Genomic_DNA"/>
</dbReference>
<evidence type="ECO:0000256" key="3">
    <source>
        <dbReference type="ARBA" id="ARBA00022490"/>
    </source>
</evidence>
<dbReference type="Pfam" id="PF16752">
    <property type="entry name" value="TBCC_N"/>
    <property type="match status" value="1"/>
</dbReference>
<evidence type="ECO:0000313" key="9">
    <source>
        <dbReference type="EMBL" id="CZT15249.1"/>
    </source>
</evidence>